<sequence>MEKLKVTDKRLIKSIFVNREIEYVWHLWSTPEGLQRLLGIDSKIELRPFGAYELYFLPDAEKGLKGSEGCQVLSFIPNEMLSFTWNAPPNMETVRNHEYKTWVVLTFKKIDDKQTLVELIHLGWPEGKLWDEAYDYFDQSWGYVFDRMTKV</sequence>
<comment type="caution">
    <text evidence="3">The sequence shown here is derived from an EMBL/GenBank/DDBJ whole genome shotgun (WGS) entry which is preliminary data.</text>
</comment>
<evidence type="ECO:0000256" key="1">
    <source>
        <dbReference type="ARBA" id="ARBA00006817"/>
    </source>
</evidence>
<dbReference type="RefSeq" id="WP_282839528.1">
    <property type="nucleotide sequence ID" value="NZ_JASCXW010000017.1"/>
</dbReference>
<proteinExistence type="inferred from homology"/>
<evidence type="ECO:0000259" key="2">
    <source>
        <dbReference type="Pfam" id="PF08327"/>
    </source>
</evidence>
<dbReference type="InterPro" id="IPR013538">
    <property type="entry name" value="ASHA1/2-like_C"/>
</dbReference>
<dbReference type="SUPFAM" id="SSF55961">
    <property type="entry name" value="Bet v1-like"/>
    <property type="match status" value="1"/>
</dbReference>
<dbReference type="Gene3D" id="3.30.530.20">
    <property type="match status" value="1"/>
</dbReference>
<evidence type="ECO:0000313" key="4">
    <source>
        <dbReference type="Proteomes" id="UP001431532"/>
    </source>
</evidence>
<gene>
    <name evidence="3" type="ORF">QJ521_05955</name>
</gene>
<protein>
    <submittedName>
        <fullName evidence="3">SRPBCC domain-containing protein</fullName>
    </submittedName>
</protein>
<dbReference type="CDD" id="cd07814">
    <property type="entry name" value="SRPBCC_CalC_Aha1-like"/>
    <property type="match status" value="1"/>
</dbReference>
<accession>A0AAW6UBU6</accession>
<dbReference type="InterPro" id="IPR023393">
    <property type="entry name" value="START-like_dom_sf"/>
</dbReference>
<dbReference type="Proteomes" id="UP001431532">
    <property type="component" value="Unassembled WGS sequence"/>
</dbReference>
<reference evidence="3" key="1">
    <citation type="submission" date="2023-05" db="EMBL/GenBank/DDBJ databases">
        <title>Mariniplasma microaerophilum sp. nov., a novel anaerobic mollicute isolated from terrestrial mud volcano, Taman Peninsula, Russia.</title>
        <authorList>
            <person name="Khomyakova M.A."/>
            <person name="Merkel A.Y."/>
            <person name="Slobodkin A.I."/>
        </authorList>
    </citation>
    <scope>NUCLEOTIDE SEQUENCE</scope>
    <source>
        <strain evidence="3">M4Ah</strain>
    </source>
</reference>
<dbReference type="Pfam" id="PF08327">
    <property type="entry name" value="AHSA1"/>
    <property type="match status" value="1"/>
</dbReference>
<dbReference type="AlphaFoldDB" id="A0AAW6UBU6"/>
<feature type="domain" description="Activator of Hsp90 ATPase homologue 1/2-like C-terminal" evidence="2">
    <location>
        <begin position="21"/>
        <end position="150"/>
    </location>
</feature>
<keyword evidence="4" id="KW-1185">Reference proteome</keyword>
<name>A0AAW6UBU6_9MOLU</name>
<dbReference type="EMBL" id="JASCXW010000017">
    <property type="protein sequence ID" value="MDI6453099.1"/>
    <property type="molecule type" value="Genomic_DNA"/>
</dbReference>
<evidence type="ECO:0000313" key="3">
    <source>
        <dbReference type="EMBL" id="MDI6453099.1"/>
    </source>
</evidence>
<comment type="similarity">
    <text evidence="1">Belongs to the AHA1 family.</text>
</comment>
<organism evidence="3 4">
    <name type="scientific">Peloplasma aerotolerans</name>
    <dbReference type="NCBI Taxonomy" id="3044389"/>
    <lineage>
        <taxon>Bacteria</taxon>
        <taxon>Bacillati</taxon>
        <taxon>Mycoplasmatota</taxon>
        <taxon>Mollicutes</taxon>
        <taxon>Acholeplasmatales</taxon>
        <taxon>Acholeplasmataceae</taxon>
        <taxon>Peloplasma</taxon>
    </lineage>
</organism>